<dbReference type="GO" id="GO:0008780">
    <property type="term" value="F:acyl-[acyl-carrier-protein]-UDP-N-acetylglucosamine O-acyltransferase activity"/>
    <property type="evidence" value="ECO:0007669"/>
    <property type="project" value="InterPro"/>
</dbReference>
<name>A0A2J0LNV3_9BACT</name>
<dbReference type="PIRSF" id="PIRSF000456">
    <property type="entry name" value="UDP-GlcNAc_acltr"/>
    <property type="match status" value="1"/>
</dbReference>
<dbReference type="Pfam" id="PF13720">
    <property type="entry name" value="Acetyltransf_11"/>
    <property type="match status" value="1"/>
</dbReference>
<organism evidence="7 8">
    <name type="scientific">Candidatus Taenaricola geysiri</name>
    <dbReference type="NCBI Taxonomy" id="1974752"/>
    <lineage>
        <taxon>Bacteria</taxon>
        <taxon>Pseudomonadati</taxon>
        <taxon>Candidatus Omnitrophota</taxon>
        <taxon>Candidatus Taenaricola</taxon>
    </lineage>
</organism>
<reference evidence="7 8" key="1">
    <citation type="submission" date="2017-09" db="EMBL/GenBank/DDBJ databases">
        <title>Depth-based differentiation of microbial function through sediment-hosted aquifers and enrichment of novel symbionts in the deep terrestrial subsurface.</title>
        <authorList>
            <person name="Probst A.J."/>
            <person name="Ladd B."/>
            <person name="Jarett J.K."/>
            <person name="Geller-Mcgrath D.E."/>
            <person name="Sieber C.M."/>
            <person name="Emerson J.B."/>
            <person name="Anantharaman K."/>
            <person name="Thomas B.C."/>
            <person name="Malmstrom R."/>
            <person name="Stieglmeier M."/>
            <person name="Klingl A."/>
            <person name="Woyke T."/>
            <person name="Ryan C.M."/>
            <person name="Banfield J.F."/>
        </authorList>
    </citation>
    <scope>NUCLEOTIDE SEQUENCE [LARGE SCALE GENOMIC DNA]</scope>
    <source>
        <strain evidence="7">CG12_big_fil_rev_8_21_14_0_65_43_15</strain>
    </source>
</reference>
<dbReference type="NCBIfam" id="NF003657">
    <property type="entry name" value="PRK05289.1"/>
    <property type="match status" value="1"/>
</dbReference>
<dbReference type="InterPro" id="IPR037157">
    <property type="entry name" value="Acetyltransf_C_sf"/>
</dbReference>
<protein>
    <submittedName>
        <fullName evidence="7">Acyl-[acyl-carrier-protein]--UDP-N-acetylglucosamine O-acyltransferase</fullName>
    </submittedName>
</protein>
<evidence type="ECO:0000256" key="5">
    <source>
        <dbReference type="ARBA" id="ARBA00023315"/>
    </source>
</evidence>
<evidence type="ECO:0000256" key="1">
    <source>
        <dbReference type="ARBA" id="ARBA00022516"/>
    </source>
</evidence>
<sequence>MTQIHKTAIIDKMTVLAGDVIVGPYSILGPGVKVAAGTVFGPQCIVHKDTVIGRNNNFLAACSIGADPQDLKYKGEKTYLEIGDNNTIREYVTLNRGTGKHNKTKIGSGNLFMAVSHVGHNSMIGNNNVLANAVLIGGHVTIEDNTILGGMVGVHQFCRVGRLAITGGCSKISQDIPPYSMCDGNPAKIYGLNKIGLDRAGISSKAQSLLKKAFKVLFAEGLLISNAVKKVEKEIELIDEIKH</sequence>
<dbReference type="Proteomes" id="UP000231267">
    <property type="component" value="Unassembled WGS sequence"/>
</dbReference>
<evidence type="ECO:0000313" key="8">
    <source>
        <dbReference type="Proteomes" id="UP000231267"/>
    </source>
</evidence>
<dbReference type="GO" id="GO:0009245">
    <property type="term" value="P:lipid A biosynthetic process"/>
    <property type="evidence" value="ECO:0007669"/>
    <property type="project" value="UniProtKB-KW"/>
</dbReference>
<dbReference type="InterPro" id="IPR010137">
    <property type="entry name" value="Lipid_A_LpxA"/>
</dbReference>
<dbReference type="EMBL" id="PFGP01000081">
    <property type="protein sequence ID" value="PIW66426.1"/>
    <property type="molecule type" value="Genomic_DNA"/>
</dbReference>
<proteinExistence type="predicted"/>
<evidence type="ECO:0000256" key="2">
    <source>
        <dbReference type="ARBA" id="ARBA00022556"/>
    </source>
</evidence>
<dbReference type="CDD" id="cd03351">
    <property type="entry name" value="LbH_UDP-GlcNAc_AT"/>
    <property type="match status" value="1"/>
</dbReference>
<dbReference type="InterPro" id="IPR029098">
    <property type="entry name" value="Acetyltransf_C"/>
</dbReference>
<evidence type="ECO:0000259" key="6">
    <source>
        <dbReference type="Pfam" id="PF13720"/>
    </source>
</evidence>
<keyword evidence="1" id="KW-0444">Lipid biosynthesis</keyword>
<dbReference type="PANTHER" id="PTHR43480">
    <property type="entry name" value="ACYL-[ACYL-CARRIER-PROTEIN]--UDP-N-ACETYLGLUCOSAMINE O-ACYLTRANSFERASE"/>
    <property type="match status" value="1"/>
</dbReference>
<feature type="domain" description="UDP N-acetylglucosamine O-acyltransferase C-terminal" evidence="6">
    <location>
        <begin position="175"/>
        <end position="242"/>
    </location>
</feature>
<keyword evidence="3 7" id="KW-0808">Transferase</keyword>
<dbReference type="InterPro" id="IPR011004">
    <property type="entry name" value="Trimer_LpxA-like_sf"/>
</dbReference>
<dbReference type="GO" id="GO:0016020">
    <property type="term" value="C:membrane"/>
    <property type="evidence" value="ECO:0007669"/>
    <property type="project" value="GOC"/>
</dbReference>
<comment type="caution">
    <text evidence="7">The sequence shown here is derived from an EMBL/GenBank/DDBJ whole genome shotgun (WGS) entry which is preliminary data.</text>
</comment>
<feature type="non-terminal residue" evidence="7">
    <location>
        <position position="243"/>
    </location>
</feature>
<dbReference type="Gene3D" id="2.160.10.10">
    <property type="entry name" value="Hexapeptide repeat proteins"/>
    <property type="match status" value="1"/>
</dbReference>
<dbReference type="Gene3D" id="1.20.1180.10">
    <property type="entry name" value="Udp N-acetylglucosamine O-acyltransferase, C-terminal domain"/>
    <property type="match status" value="1"/>
</dbReference>
<keyword evidence="2" id="KW-0441">Lipid A biosynthesis</keyword>
<accession>A0A2J0LNV3</accession>
<keyword evidence="5 7" id="KW-0012">Acyltransferase</keyword>
<dbReference type="AlphaFoldDB" id="A0A2J0LNV3"/>
<evidence type="ECO:0000313" key="7">
    <source>
        <dbReference type="EMBL" id="PIW66426.1"/>
    </source>
</evidence>
<evidence type="ECO:0000256" key="4">
    <source>
        <dbReference type="ARBA" id="ARBA00023098"/>
    </source>
</evidence>
<dbReference type="SUPFAM" id="SSF51161">
    <property type="entry name" value="Trimeric LpxA-like enzymes"/>
    <property type="match status" value="1"/>
</dbReference>
<evidence type="ECO:0000256" key="3">
    <source>
        <dbReference type="ARBA" id="ARBA00022679"/>
    </source>
</evidence>
<gene>
    <name evidence="7" type="ORF">COW11_03465</name>
</gene>
<dbReference type="NCBIfam" id="TIGR01852">
    <property type="entry name" value="lipid_A_lpxA"/>
    <property type="match status" value="1"/>
</dbReference>
<dbReference type="PANTHER" id="PTHR43480:SF1">
    <property type="entry name" value="ACYL-[ACYL-CARRIER-PROTEIN]--UDP-N-ACETYLGLUCOSAMINE O-ACYLTRANSFERASE, MITOCHONDRIAL-RELATED"/>
    <property type="match status" value="1"/>
</dbReference>
<keyword evidence="4" id="KW-0443">Lipid metabolism</keyword>